<dbReference type="PROSITE" id="PS00888">
    <property type="entry name" value="CNMP_BINDING_1"/>
    <property type="match status" value="1"/>
</dbReference>
<dbReference type="Pfam" id="PF00027">
    <property type="entry name" value="cNMP_binding"/>
    <property type="match status" value="1"/>
</dbReference>
<reference evidence="2" key="1">
    <citation type="journal article" date="2020" name="mSystems">
        <title>Genome- and Community-Level Interaction Insights into Carbon Utilization and Element Cycling Functions of Hydrothermarchaeota in Hydrothermal Sediment.</title>
        <authorList>
            <person name="Zhou Z."/>
            <person name="Liu Y."/>
            <person name="Xu W."/>
            <person name="Pan J."/>
            <person name="Luo Z.H."/>
            <person name="Li M."/>
        </authorList>
    </citation>
    <scope>NUCLEOTIDE SEQUENCE [LARGE SCALE GENOMIC DNA]</scope>
    <source>
        <strain evidence="2">HyVt-102</strain>
    </source>
</reference>
<feature type="domain" description="Cyclic nucleotide-binding" evidence="1">
    <location>
        <begin position="7"/>
        <end position="63"/>
    </location>
</feature>
<evidence type="ECO:0000313" key="2">
    <source>
        <dbReference type="EMBL" id="HDI82845.1"/>
    </source>
</evidence>
<dbReference type="AlphaFoldDB" id="A0A7C0ZHW5"/>
<name>A0A7C0ZHW5_UNCW3</name>
<sequence>MMIKCELFDGLSEKALKEILEKGVYKTFKQGDILIREGEEGNEFFVIIKGKVEVSSRGSVIAV</sequence>
<accession>A0A7C0ZHW5</accession>
<dbReference type="InterPro" id="IPR018488">
    <property type="entry name" value="cNMP-bd_CS"/>
</dbReference>
<comment type="caution">
    <text evidence="2">The sequence shown here is derived from an EMBL/GenBank/DDBJ whole genome shotgun (WGS) entry which is preliminary data.</text>
</comment>
<dbReference type="Proteomes" id="UP000885847">
    <property type="component" value="Unassembled WGS sequence"/>
</dbReference>
<proteinExistence type="predicted"/>
<dbReference type="InterPro" id="IPR018490">
    <property type="entry name" value="cNMP-bd_dom_sf"/>
</dbReference>
<feature type="non-terminal residue" evidence="2">
    <location>
        <position position="63"/>
    </location>
</feature>
<dbReference type="EMBL" id="DQWE01000168">
    <property type="protein sequence ID" value="HDI82845.1"/>
    <property type="molecule type" value="Genomic_DNA"/>
</dbReference>
<dbReference type="PROSITE" id="PS50042">
    <property type="entry name" value="CNMP_BINDING_3"/>
    <property type="match status" value="1"/>
</dbReference>
<gene>
    <name evidence="2" type="ORF">ENF18_03520</name>
</gene>
<protein>
    <submittedName>
        <fullName evidence="2">Cyclic nucleotide-binding domain-containing protein</fullName>
    </submittedName>
</protein>
<evidence type="ECO:0000259" key="1">
    <source>
        <dbReference type="PROSITE" id="PS50042"/>
    </source>
</evidence>
<dbReference type="Gene3D" id="2.60.120.10">
    <property type="entry name" value="Jelly Rolls"/>
    <property type="match status" value="1"/>
</dbReference>
<dbReference type="InterPro" id="IPR014710">
    <property type="entry name" value="RmlC-like_jellyroll"/>
</dbReference>
<organism evidence="2">
    <name type="scientific">candidate division WOR-3 bacterium</name>
    <dbReference type="NCBI Taxonomy" id="2052148"/>
    <lineage>
        <taxon>Bacteria</taxon>
        <taxon>Bacteria division WOR-3</taxon>
    </lineage>
</organism>
<dbReference type="InterPro" id="IPR000595">
    <property type="entry name" value="cNMP-bd_dom"/>
</dbReference>
<dbReference type="CDD" id="cd00038">
    <property type="entry name" value="CAP_ED"/>
    <property type="match status" value="1"/>
</dbReference>
<dbReference type="SUPFAM" id="SSF51206">
    <property type="entry name" value="cAMP-binding domain-like"/>
    <property type="match status" value="1"/>
</dbReference>